<feature type="transmembrane region" description="Helical" evidence="1">
    <location>
        <begin position="143"/>
        <end position="165"/>
    </location>
</feature>
<proteinExistence type="predicted"/>
<keyword evidence="1" id="KW-0812">Transmembrane</keyword>
<feature type="transmembrane region" description="Helical" evidence="1">
    <location>
        <begin position="25"/>
        <end position="44"/>
    </location>
</feature>
<evidence type="ECO:0000313" key="3">
    <source>
        <dbReference type="EMBL" id="SVP89679.1"/>
    </source>
</evidence>
<feature type="transmembrane region" description="Helical" evidence="1">
    <location>
        <begin position="56"/>
        <end position="73"/>
    </location>
</feature>
<evidence type="ECO:0000256" key="1">
    <source>
        <dbReference type="SAM" id="Phobius"/>
    </source>
</evidence>
<keyword evidence="1" id="KW-1133">Transmembrane helix</keyword>
<keyword evidence="1" id="KW-0472">Membrane</keyword>
<dbReference type="EMBL" id="UIVS01000001">
    <property type="protein sequence ID" value="SVP89679.1"/>
    <property type="molecule type" value="Genomic_DNA"/>
</dbReference>
<sequence>MNSDGYIPVDSEFTLETPDKQTNPLVIKSIVFGVILHLIILLSYIIKHNKDKTNKFINITIILLLYFLKLYTLRRLNKSDPGVIPSNTDLSEYLETNTQAKLIDVDGHNFLQKWCRKSNLFILINSFRKILSNCIGHNNYKNFVFFIFLIMVIKEYSFVLLFKIIKVITYQQFLF</sequence>
<organism evidence="2">
    <name type="scientific">Theileria annulata</name>
    <dbReference type="NCBI Taxonomy" id="5874"/>
    <lineage>
        <taxon>Eukaryota</taxon>
        <taxon>Sar</taxon>
        <taxon>Alveolata</taxon>
        <taxon>Apicomplexa</taxon>
        <taxon>Aconoidasida</taxon>
        <taxon>Piroplasmida</taxon>
        <taxon>Theileriidae</taxon>
        <taxon>Theileria</taxon>
    </lineage>
</organism>
<name>A0A3B0MFT7_THEAN</name>
<accession>A0A3B0MFT7</accession>
<gene>
    <name evidence="2" type="ORF">TAT_000038000</name>
    <name evidence="3" type="ORF">TAV_000037600</name>
</gene>
<evidence type="ECO:0008006" key="4">
    <source>
        <dbReference type="Google" id="ProtNLM"/>
    </source>
</evidence>
<protein>
    <recommendedName>
        <fullName evidence="4">Palmitoyltransferase</fullName>
    </recommendedName>
</protein>
<dbReference type="VEuPathDB" id="PiroplasmaDB:TA21165"/>
<dbReference type="AlphaFoldDB" id="A0A3B0MFT7"/>
<evidence type="ECO:0000313" key="2">
    <source>
        <dbReference type="EMBL" id="SVP88519.1"/>
    </source>
</evidence>
<reference evidence="2" key="1">
    <citation type="submission" date="2018-07" db="EMBL/GenBank/DDBJ databases">
        <authorList>
            <person name="Quirk P.G."/>
            <person name="Krulwich T.A."/>
        </authorList>
    </citation>
    <scope>NUCLEOTIDE SEQUENCE</scope>
    <source>
        <strain evidence="2">Anand</strain>
    </source>
</reference>
<dbReference type="EMBL" id="UIVT01000001">
    <property type="protein sequence ID" value="SVP88519.1"/>
    <property type="molecule type" value="Genomic_DNA"/>
</dbReference>